<comment type="subcellular location">
    <subcellularLocation>
        <location evidence="2">Cell membrane</location>
        <topology evidence="2">Multi-pass membrane protein</topology>
    </subcellularLocation>
</comment>
<gene>
    <name evidence="11" type="ORF">BCR42DRAFT_493561</name>
</gene>
<evidence type="ECO:0000313" key="12">
    <source>
        <dbReference type="Proteomes" id="UP000193560"/>
    </source>
</evidence>
<sequence>MMNTEARANSALQQANQEFSNALRRNSDLLRHPPTITVYEKKFVITFIIIPFAIAGALIRVALQRLETFPGAPVFSLVYAQWIGCFIMGIVTLHKNNIFFLYHPLQVALSTGLCGSITTFSSWQLGIFDEFANINAADHTRGKNVLAALSQLVVTLAMSFSGYHCGHHVGRWLDHMGLFHPVLRRLVGGQTSNNGDDKNSGGSNNGIGEINGNIIEQSPPVPQLWHCGFSISCMSWVDRIIVVFGILSWIGVIIAAVLAPADQRELALTCVFAPVGALLRWYLSFFNGIRSDIFVGTFAANMLGTLVLAVISLLRSGVTMSSVSCSVLGALADGFCGCLTTISTFVVELSVLPLRQSYIYALTSVVLGQCFMFIIVGPFIWTRGFNGTC</sequence>
<dbReference type="PANTHER" id="PTHR28259">
    <property type="entry name" value="FLUORIDE EXPORT PROTEIN 1-RELATED"/>
    <property type="match status" value="1"/>
</dbReference>
<dbReference type="Proteomes" id="UP000193560">
    <property type="component" value="Unassembled WGS sequence"/>
</dbReference>
<keyword evidence="9" id="KW-0175">Coiled coil</keyword>
<dbReference type="EMBL" id="MCGE01000018">
    <property type="protein sequence ID" value="ORZ12842.1"/>
    <property type="molecule type" value="Genomic_DNA"/>
</dbReference>
<feature type="transmembrane region" description="Helical" evidence="10">
    <location>
        <begin position="74"/>
        <end position="93"/>
    </location>
</feature>
<dbReference type="GO" id="GO:1903425">
    <property type="term" value="F:fluoride transmembrane transporter activity"/>
    <property type="evidence" value="ECO:0007669"/>
    <property type="project" value="TreeGrafter"/>
</dbReference>
<evidence type="ECO:0000256" key="2">
    <source>
        <dbReference type="ARBA" id="ARBA00004651"/>
    </source>
</evidence>
<evidence type="ECO:0000256" key="10">
    <source>
        <dbReference type="SAM" id="Phobius"/>
    </source>
</evidence>
<comment type="catalytic activity">
    <reaction evidence="8">
        <text>fluoride(in) = fluoride(out)</text>
        <dbReference type="Rhea" id="RHEA:76159"/>
        <dbReference type="ChEBI" id="CHEBI:17051"/>
    </reaction>
    <physiologicalReaction direction="left-to-right" evidence="8">
        <dbReference type="Rhea" id="RHEA:76160"/>
    </physiologicalReaction>
</comment>
<keyword evidence="3" id="KW-1003">Cell membrane</keyword>
<dbReference type="PANTHER" id="PTHR28259:SF1">
    <property type="entry name" value="FLUORIDE EXPORT PROTEIN 1-RELATED"/>
    <property type="match status" value="1"/>
</dbReference>
<evidence type="ECO:0000256" key="8">
    <source>
        <dbReference type="ARBA" id="ARBA00035585"/>
    </source>
</evidence>
<dbReference type="STRING" id="90262.A0A1X2IAQ1"/>
<evidence type="ECO:0000256" key="9">
    <source>
        <dbReference type="SAM" id="Coils"/>
    </source>
</evidence>
<protein>
    <submittedName>
        <fullName evidence="11">CrcB-like protein-domain-containing protein</fullName>
    </submittedName>
</protein>
<dbReference type="AlphaFoldDB" id="A0A1X2IAQ1"/>
<dbReference type="InterPro" id="IPR003691">
    <property type="entry name" value="FluC"/>
</dbReference>
<feature type="transmembrane region" description="Helical" evidence="10">
    <location>
        <begin position="266"/>
        <end position="283"/>
    </location>
</feature>
<keyword evidence="6 10" id="KW-0472">Membrane</keyword>
<evidence type="ECO:0000256" key="3">
    <source>
        <dbReference type="ARBA" id="ARBA00022475"/>
    </source>
</evidence>
<keyword evidence="12" id="KW-1185">Reference proteome</keyword>
<feature type="transmembrane region" description="Helical" evidence="10">
    <location>
        <begin position="326"/>
        <end position="347"/>
    </location>
</feature>
<keyword evidence="4 10" id="KW-0812">Transmembrane</keyword>
<keyword evidence="5 10" id="KW-1133">Transmembrane helix</keyword>
<evidence type="ECO:0000256" key="5">
    <source>
        <dbReference type="ARBA" id="ARBA00022989"/>
    </source>
</evidence>
<comment type="caution">
    <text evidence="11">The sequence shown here is derived from an EMBL/GenBank/DDBJ whole genome shotgun (WGS) entry which is preliminary data.</text>
</comment>
<evidence type="ECO:0000256" key="6">
    <source>
        <dbReference type="ARBA" id="ARBA00023136"/>
    </source>
</evidence>
<accession>A0A1X2IAQ1</accession>
<evidence type="ECO:0000256" key="1">
    <source>
        <dbReference type="ARBA" id="ARBA00002598"/>
    </source>
</evidence>
<dbReference type="Pfam" id="PF02537">
    <property type="entry name" value="CRCB"/>
    <property type="match status" value="2"/>
</dbReference>
<feature type="transmembrane region" description="Helical" evidence="10">
    <location>
        <begin position="295"/>
        <end position="314"/>
    </location>
</feature>
<feature type="transmembrane region" description="Helical" evidence="10">
    <location>
        <begin position="43"/>
        <end position="62"/>
    </location>
</feature>
<proteinExistence type="inferred from homology"/>
<name>A0A1X2IAQ1_9FUNG</name>
<evidence type="ECO:0000256" key="7">
    <source>
        <dbReference type="ARBA" id="ARBA00035120"/>
    </source>
</evidence>
<feature type="coiled-coil region" evidence="9">
    <location>
        <begin position="5"/>
        <end position="32"/>
    </location>
</feature>
<organism evidence="11 12">
    <name type="scientific">Absidia repens</name>
    <dbReference type="NCBI Taxonomy" id="90262"/>
    <lineage>
        <taxon>Eukaryota</taxon>
        <taxon>Fungi</taxon>
        <taxon>Fungi incertae sedis</taxon>
        <taxon>Mucoromycota</taxon>
        <taxon>Mucoromycotina</taxon>
        <taxon>Mucoromycetes</taxon>
        <taxon>Mucorales</taxon>
        <taxon>Cunninghamellaceae</taxon>
        <taxon>Absidia</taxon>
    </lineage>
</organism>
<comment type="similarity">
    <text evidence="7">Belongs to the fluoride channel Fluc/FEX (TC 1.A.43) family.</text>
</comment>
<evidence type="ECO:0000256" key="4">
    <source>
        <dbReference type="ARBA" id="ARBA00022692"/>
    </source>
</evidence>
<feature type="transmembrane region" description="Helical" evidence="10">
    <location>
        <begin position="105"/>
        <end position="125"/>
    </location>
</feature>
<reference evidence="11 12" key="1">
    <citation type="submission" date="2016-07" db="EMBL/GenBank/DDBJ databases">
        <title>Pervasive Adenine N6-methylation of Active Genes in Fungi.</title>
        <authorList>
            <consortium name="DOE Joint Genome Institute"/>
            <person name="Mondo S.J."/>
            <person name="Dannebaum R.O."/>
            <person name="Kuo R.C."/>
            <person name="Labutti K."/>
            <person name="Haridas S."/>
            <person name="Kuo A."/>
            <person name="Salamov A."/>
            <person name="Ahrendt S.R."/>
            <person name="Lipzen A."/>
            <person name="Sullivan W."/>
            <person name="Andreopoulos W.B."/>
            <person name="Clum A."/>
            <person name="Lindquist E."/>
            <person name="Daum C."/>
            <person name="Ramamoorthy G.K."/>
            <person name="Gryganskyi A."/>
            <person name="Culley D."/>
            <person name="Magnuson J.K."/>
            <person name="James T.Y."/>
            <person name="O'Malley M.A."/>
            <person name="Stajich J.E."/>
            <person name="Spatafora J.W."/>
            <person name="Visel A."/>
            <person name="Grigoriev I.V."/>
        </authorList>
    </citation>
    <scope>NUCLEOTIDE SEQUENCE [LARGE SCALE GENOMIC DNA]</scope>
    <source>
        <strain evidence="11 12">NRRL 1336</strain>
    </source>
</reference>
<comment type="function">
    <text evidence="1">Fluoride channel required for the rapid expulsion of cytoplasmic fluoride.</text>
</comment>
<feature type="transmembrane region" description="Helical" evidence="10">
    <location>
        <begin position="359"/>
        <end position="381"/>
    </location>
</feature>
<feature type="transmembrane region" description="Helical" evidence="10">
    <location>
        <begin position="240"/>
        <end position="260"/>
    </location>
</feature>
<evidence type="ECO:0000313" key="11">
    <source>
        <dbReference type="EMBL" id="ORZ12842.1"/>
    </source>
</evidence>
<dbReference type="OrthoDB" id="409792at2759"/>
<dbReference type="GO" id="GO:0005886">
    <property type="term" value="C:plasma membrane"/>
    <property type="evidence" value="ECO:0007669"/>
    <property type="project" value="UniProtKB-SubCell"/>
</dbReference>